<keyword evidence="5" id="KW-1185">Reference proteome</keyword>
<dbReference type="InterPro" id="IPR010730">
    <property type="entry name" value="HET"/>
</dbReference>
<dbReference type="Pfam" id="PF06985">
    <property type="entry name" value="HET"/>
    <property type="match status" value="1"/>
</dbReference>
<feature type="region of interest" description="Disordered" evidence="2">
    <location>
        <begin position="368"/>
        <end position="391"/>
    </location>
</feature>
<name>A0A0G2FUX8_9PEZI</name>
<dbReference type="STRING" id="1214573.A0A0G2FUX8"/>
<dbReference type="EMBL" id="LCUC01000074">
    <property type="protein sequence ID" value="KKY37714.1"/>
    <property type="molecule type" value="Genomic_DNA"/>
</dbReference>
<evidence type="ECO:0000313" key="4">
    <source>
        <dbReference type="EMBL" id="KKY37714.1"/>
    </source>
</evidence>
<feature type="domain" description="Heterokaryon incompatibility" evidence="3">
    <location>
        <begin position="386"/>
        <end position="500"/>
    </location>
</feature>
<accession>A0A0G2FUX8</accession>
<dbReference type="PROSITE" id="PS50297">
    <property type="entry name" value="ANK_REP_REGION"/>
    <property type="match status" value="3"/>
</dbReference>
<evidence type="ECO:0000256" key="1">
    <source>
        <dbReference type="PROSITE-ProRule" id="PRU00023"/>
    </source>
</evidence>
<dbReference type="InterPro" id="IPR052895">
    <property type="entry name" value="HetReg/Transcr_Mod"/>
</dbReference>
<evidence type="ECO:0000259" key="3">
    <source>
        <dbReference type="Pfam" id="PF06985"/>
    </source>
</evidence>
<keyword evidence="1" id="KW-0040">ANK repeat</keyword>
<evidence type="ECO:0000256" key="2">
    <source>
        <dbReference type="SAM" id="MobiDB-lite"/>
    </source>
</evidence>
<sequence length="846" mass="96262">MLRMYEYIVKLALNMSLLQYSKFKYDPLPTKTSIRLLRVHNTRNGVLPSLCGYPILHCSLHVVDLSSDSAPEYEALSYTWDSPETEHQKRKTDNWKDPYGPLCKWPVAVRNGNSGEHAVLHVRKNLFDALLHLQGMNNVDERGDLYDKTRLHVAAEDGDTDTVRSMLEEGASCGARDCFGETPLHYAAENGHFEIVKILVASGADMNVYDNTGRLPVQCCIQRKRGDWEQVTRFLRDVAYRTQELRDVNGGDLEIEERHPPYNKTALIEASEEGKLARVRGLVRRGANLSAADDFGETGLHYAAENGHYDVVKELVRAGADMDIVDGSGRTPIDCCTQQKRGPWEQVAKFLRDRSFRQGELSLNVAAAEQEIDSDSDSDSDDAMNNQEERSAQVQIMPQIYSRASCVIVWLGDDSQMIFRLLRNVWCRPDLKDVIQRVNKKAKRLKELKEQWSVSLLSFLEDTELDWTMPDHGICTINDIRLILGTFLRSWFTRVWCIQELSLAAKIRMFMGKTELEWHEVLKFLCLLAHLGFFRPSSVWKMDQGWTTKDGKGGDGSEAWRLAEIRLRTARNKDEWDIVDPILHRKGCEAPCVRKADRLSLPLLIAATWSFESKDPRDKIYAIMSLAAPLAPEDKITIDYTSPVEDLYTQVAHIFIRGSGRDSMYNRGDGLAGILEPLEGLSYVQDPYYSGQQAKMPELPSWVMDFSNPLTTNRIWRRSFRAAKTLEPVFGPGEGKGNLHVLGAEIDVVEAVEPAWADIDPDDMPADLDVDVESWFKLLETVKPTNGESPVQMLFRVLTVDKLWEGCDKEARQQSAASFREFVAWELAYNIRKTREEEEEAARQKL</sequence>
<feature type="repeat" description="ANK" evidence="1">
    <location>
        <begin position="262"/>
        <end position="294"/>
    </location>
</feature>
<dbReference type="PROSITE" id="PS50088">
    <property type="entry name" value="ANK_REPEAT"/>
    <property type="match status" value="4"/>
</dbReference>
<feature type="repeat" description="ANK" evidence="1">
    <location>
        <begin position="146"/>
        <end position="178"/>
    </location>
</feature>
<comment type="caution">
    <text evidence="4">The sequence shown here is derived from an EMBL/GenBank/DDBJ whole genome shotgun (WGS) entry which is preliminary data.</text>
</comment>
<dbReference type="PRINTS" id="PR01415">
    <property type="entry name" value="ANKYRIN"/>
</dbReference>
<dbReference type="PANTHER" id="PTHR24148:SF82">
    <property type="entry name" value="HETEROKARYON INCOMPATIBILITY DOMAIN-CONTAINING PROTEIN"/>
    <property type="match status" value="1"/>
</dbReference>
<dbReference type="Gene3D" id="1.25.40.20">
    <property type="entry name" value="Ankyrin repeat-containing domain"/>
    <property type="match status" value="2"/>
</dbReference>
<gene>
    <name evidence="4" type="ORF">UCDDA912_g02274</name>
</gene>
<evidence type="ECO:0000313" key="5">
    <source>
        <dbReference type="Proteomes" id="UP000034680"/>
    </source>
</evidence>
<feature type="compositionally biased region" description="Acidic residues" evidence="2">
    <location>
        <begin position="370"/>
        <end position="382"/>
    </location>
</feature>
<dbReference type="AlphaFoldDB" id="A0A0G2FUX8"/>
<feature type="repeat" description="ANK" evidence="1">
    <location>
        <begin position="295"/>
        <end position="327"/>
    </location>
</feature>
<reference evidence="4 5" key="2">
    <citation type="submission" date="2015-05" db="EMBL/GenBank/DDBJ databases">
        <authorList>
            <person name="Morales-Cruz A."/>
            <person name="Amrine K.C."/>
            <person name="Cantu D."/>
        </authorList>
    </citation>
    <scope>NUCLEOTIDE SEQUENCE [LARGE SCALE GENOMIC DNA]</scope>
    <source>
        <strain evidence="4">DA912</strain>
    </source>
</reference>
<protein>
    <submittedName>
        <fullName evidence="4">Putative ankyrin and het domain protein</fullName>
    </submittedName>
</protein>
<dbReference type="Proteomes" id="UP000034680">
    <property type="component" value="Unassembled WGS sequence"/>
</dbReference>
<dbReference type="SUPFAM" id="SSF48403">
    <property type="entry name" value="Ankyrin repeat"/>
    <property type="match status" value="1"/>
</dbReference>
<dbReference type="OrthoDB" id="4476201at2759"/>
<dbReference type="InterPro" id="IPR036770">
    <property type="entry name" value="Ankyrin_rpt-contain_sf"/>
</dbReference>
<dbReference type="InterPro" id="IPR002110">
    <property type="entry name" value="Ankyrin_rpt"/>
</dbReference>
<dbReference type="PANTHER" id="PTHR24148">
    <property type="entry name" value="ANKYRIN REPEAT DOMAIN-CONTAINING PROTEIN 39 HOMOLOG-RELATED"/>
    <property type="match status" value="1"/>
</dbReference>
<reference evidence="4 5" key="1">
    <citation type="submission" date="2015-05" db="EMBL/GenBank/DDBJ databases">
        <title>Distinctive expansion of gene families associated with plant cell wall degradation and secondary metabolism in the genomes of grapevine trunk pathogens.</title>
        <authorList>
            <person name="Lawrence D.P."/>
            <person name="Travadon R."/>
            <person name="Rolshausen P.E."/>
            <person name="Baumgartner K."/>
        </authorList>
    </citation>
    <scope>NUCLEOTIDE SEQUENCE [LARGE SCALE GENOMIC DNA]</scope>
    <source>
        <strain evidence="4">DA912</strain>
    </source>
</reference>
<organism evidence="4 5">
    <name type="scientific">Diaporthe ampelina</name>
    <dbReference type="NCBI Taxonomy" id="1214573"/>
    <lineage>
        <taxon>Eukaryota</taxon>
        <taxon>Fungi</taxon>
        <taxon>Dikarya</taxon>
        <taxon>Ascomycota</taxon>
        <taxon>Pezizomycotina</taxon>
        <taxon>Sordariomycetes</taxon>
        <taxon>Sordariomycetidae</taxon>
        <taxon>Diaporthales</taxon>
        <taxon>Diaporthaceae</taxon>
        <taxon>Diaporthe</taxon>
    </lineage>
</organism>
<feature type="repeat" description="ANK" evidence="1">
    <location>
        <begin position="179"/>
        <end position="211"/>
    </location>
</feature>
<proteinExistence type="predicted"/>
<dbReference type="Pfam" id="PF12796">
    <property type="entry name" value="Ank_2"/>
    <property type="match status" value="2"/>
</dbReference>
<dbReference type="SMART" id="SM00248">
    <property type="entry name" value="ANK"/>
    <property type="match status" value="4"/>
</dbReference>